<reference evidence="5 6" key="1">
    <citation type="journal article" date="2023" name="Commun. Biol.">
        <title>Genome analysis of Parmales, the sister group of diatoms, reveals the evolutionary specialization of diatoms from phago-mixotrophs to photoautotrophs.</title>
        <authorList>
            <person name="Ban H."/>
            <person name="Sato S."/>
            <person name="Yoshikawa S."/>
            <person name="Yamada K."/>
            <person name="Nakamura Y."/>
            <person name="Ichinomiya M."/>
            <person name="Sato N."/>
            <person name="Blanc-Mathieu R."/>
            <person name="Endo H."/>
            <person name="Kuwata A."/>
            <person name="Ogata H."/>
        </authorList>
    </citation>
    <scope>NUCLEOTIDE SEQUENCE [LARGE SCALE GENOMIC DNA]</scope>
</reference>
<dbReference type="SUPFAM" id="SSF56487">
    <property type="entry name" value="SRCR-like"/>
    <property type="match status" value="1"/>
</dbReference>
<dbReference type="EMBL" id="BRYB01004061">
    <property type="protein sequence ID" value="GMI25097.1"/>
    <property type="molecule type" value="Genomic_DNA"/>
</dbReference>
<evidence type="ECO:0000256" key="1">
    <source>
        <dbReference type="ARBA" id="ARBA00023157"/>
    </source>
</evidence>
<feature type="signal peptide" evidence="3">
    <location>
        <begin position="1"/>
        <end position="20"/>
    </location>
</feature>
<feature type="domain" description="SRCR" evidence="4">
    <location>
        <begin position="45"/>
        <end position="165"/>
    </location>
</feature>
<protein>
    <recommendedName>
        <fullName evidence="4">SRCR domain-containing protein</fullName>
    </recommendedName>
</protein>
<feature type="transmembrane region" description="Helical" evidence="2">
    <location>
        <begin position="476"/>
        <end position="498"/>
    </location>
</feature>
<evidence type="ECO:0000313" key="6">
    <source>
        <dbReference type="Proteomes" id="UP001165060"/>
    </source>
</evidence>
<sequence length="749" mass="80093">MSHLILILLVLTICPQLLVASISCAPGEGSDSSPPTGVLPVTSTIQLINAEGTPSFDTHGTVRGRLEVKVHTEWATVAGWEDSFGGFGSAGGDVEALVACRQLGNELGYLVVDASKIERWATDDGSSTSQYLVTCAGMESTLASCASFEVWEQPFSNYEVGVACTFLEQGTQCEACVAGKFSDSRLGMCMDCVAGSFSSPGASSCEMCEAGKASATPAAASAAACSPCASGTYSGAVGAAVCMSCDEIFTSLPGSTSPSDCGCPGGQILQADESACKDLLLVDCAHDEFLSSGDSEEERECRKCDNAISVVMVAGSFLTFAAITWYVSDKVAHKSTMVQVKGMTTYFQCAQLTTLVDIPWPSIALVLPFAIPFGDANCLTNQVGWTQQHSFFVYIYGALLVAFAIGWRGNKFGKGSIERREAYERLVLFVLICYSPLVQNAATMQRCIDDPDFGWVLASDSRVSCEESLLRGTVRAHAFAVIGIIGVGLPLFVLRTTYKLRESGRLSDSNIYVALYEWYSPACPYWEAVLLVRKLLLILASTNNIATIKEPLGQGLLGSAINLVYLVLFEVKRPMLMQPSRLLRGKNLFHMVERAACVASLFGSIIAVLGAASPSFVGVLGVLFALCNLAYATYVMGVFFFEKKKTRSLVGVEEEVDCFKMSVWNSHVRLIDEIELDPADRRQMISEMSLLRTKVLKVVEKDVAMLEGEVEGIDAILAKAGAALAKIRADSTSLTNASPGASGLPFSSP</sequence>
<dbReference type="PANTHER" id="PTHR46967:SF2">
    <property type="entry name" value="SUSHI, VON WILLEBRAND FACTOR TYPE A, EGF AND PENTRAXIN DOMAIN-CONTAINING PROTEIN 1-LIKE"/>
    <property type="match status" value="1"/>
</dbReference>
<dbReference type="InterPro" id="IPR009030">
    <property type="entry name" value="Growth_fac_rcpt_cys_sf"/>
</dbReference>
<evidence type="ECO:0000259" key="4">
    <source>
        <dbReference type="PROSITE" id="PS50287"/>
    </source>
</evidence>
<dbReference type="Pfam" id="PF00530">
    <property type="entry name" value="SRCR"/>
    <property type="match status" value="1"/>
</dbReference>
<proteinExistence type="predicted"/>
<dbReference type="InterPro" id="IPR036772">
    <property type="entry name" value="SRCR-like_dom_sf"/>
</dbReference>
<evidence type="ECO:0000256" key="2">
    <source>
        <dbReference type="SAM" id="Phobius"/>
    </source>
</evidence>
<dbReference type="Pfam" id="PF07699">
    <property type="entry name" value="Ephrin_rec_like"/>
    <property type="match status" value="1"/>
</dbReference>
<feature type="transmembrane region" description="Helical" evidence="2">
    <location>
        <begin position="552"/>
        <end position="571"/>
    </location>
</feature>
<keyword evidence="1" id="KW-1015">Disulfide bond</keyword>
<dbReference type="SMART" id="SM01411">
    <property type="entry name" value="Ephrin_rec_like"/>
    <property type="match status" value="2"/>
</dbReference>
<organism evidence="5 6">
    <name type="scientific">Tetraparma gracilis</name>
    <dbReference type="NCBI Taxonomy" id="2962635"/>
    <lineage>
        <taxon>Eukaryota</taxon>
        <taxon>Sar</taxon>
        <taxon>Stramenopiles</taxon>
        <taxon>Ochrophyta</taxon>
        <taxon>Bolidophyceae</taxon>
        <taxon>Parmales</taxon>
        <taxon>Triparmaceae</taxon>
        <taxon>Tetraparma</taxon>
    </lineage>
</organism>
<name>A0ABQ6MFG4_9STRA</name>
<dbReference type="InterPro" id="IPR001190">
    <property type="entry name" value="SRCR"/>
</dbReference>
<feature type="transmembrane region" description="Helical" evidence="2">
    <location>
        <begin position="349"/>
        <end position="371"/>
    </location>
</feature>
<keyword evidence="2" id="KW-0472">Membrane</keyword>
<feature type="transmembrane region" description="Helical" evidence="2">
    <location>
        <begin position="592"/>
        <end position="612"/>
    </location>
</feature>
<accession>A0ABQ6MFG4</accession>
<feature type="transmembrane region" description="Helical" evidence="2">
    <location>
        <begin position="618"/>
        <end position="641"/>
    </location>
</feature>
<keyword evidence="3" id="KW-0732">Signal</keyword>
<evidence type="ECO:0000256" key="3">
    <source>
        <dbReference type="SAM" id="SignalP"/>
    </source>
</evidence>
<feature type="transmembrane region" description="Helical" evidence="2">
    <location>
        <begin position="391"/>
        <end position="410"/>
    </location>
</feature>
<comment type="caution">
    <text evidence="5">The sequence shown here is derived from an EMBL/GenBank/DDBJ whole genome shotgun (WGS) entry which is preliminary data.</text>
</comment>
<feature type="chain" id="PRO_5045277561" description="SRCR domain-containing protein" evidence="3">
    <location>
        <begin position="21"/>
        <end position="749"/>
    </location>
</feature>
<keyword evidence="6" id="KW-1185">Reference proteome</keyword>
<dbReference type="Gene3D" id="2.10.50.10">
    <property type="entry name" value="Tumor Necrosis Factor Receptor, subunit A, domain 2"/>
    <property type="match status" value="1"/>
</dbReference>
<dbReference type="SMART" id="SM00202">
    <property type="entry name" value="SR"/>
    <property type="match status" value="1"/>
</dbReference>
<dbReference type="PROSITE" id="PS50287">
    <property type="entry name" value="SRCR_2"/>
    <property type="match status" value="1"/>
</dbReference>
<dbReference type="PANTHER" id="PTHR46967">
    <property type="entry name" value="INSULIN-LIKE GROWTH FACTOR BINDING PROTEIN,N-TERMINAL"/>
    <property type="match status" value="1"/>
</dbReference>
<dbReference type="SUPFAM" id="SSF57184">
    <property type="entry name" value="Growth factor receptor domain"/>
    <property type="match status" value="1"/>
</dbReference>
<feature type="transmembrane region" description="Helical" evidence="2">
    <location>
        <begin position="307"/>
        <end position="328"/>
    </location>
</feature>
<gene>
    <name evidence="5" type="ORF">TeGR_g7360</name>
</gene>
<dbReference type="Proteomes" id="UP001165060">
    <property type="component" value="Unassembled WGS sequence"/>
</dbReference>
<keyword evidence="2" id="KW-1133">Transmembrane helix</keyword>
<evidence type="ECO:0000313" key="5">
    <source>
        <dbReference type="EMBL" id="GMI25097.1"/>
    </source>
</evidence>
<dbReference type="Gene3D" id="3.10.250.10">
    <property type="entry name" value="SRCR-like domain"/>
    <property type="match status" value="1"/>
</dbReference>
<keyword evidence="2" id="KW-0812">Transmembrane</keyword>
<dbReference type="InterPro" id="IPR011641">
    <property type="entry name" value="Tyr-kin_ephrin_A/B_rcpt-like"/>
</dbReference>